<dbReference type="PANTHER" id="PTHR42912">
    <property type="entry name" value="METHYLTRANSFERASE"/>
    <property type="match status" value="1"/>
</dbReference>
<organism evidence="2 3">
    <name type="scientific">Flavisphingopyxis soli</name>
    <dbReference type="NCBI Taxonomy" id="2601267"/>
    <lineage>
        <taxon>Bacteria</taxon>
        <taxon>Pseudomonadati</taxon>
        <taxon>Pseudomonadota</taxon>
        <taxon>Alphaproteobacteria</taxon>
        <taxon>Sphingomonadales</taxon>
        <taxon>Sphingopyxidaceae</taxon>
        <taxon>Flavisphingopyxis</taxon>
    </lineage>
</organism>
<gene>
    <name evidence="2" type="ORF">FSZ31_05960</name>
</gene>
<dbReference type="EMBL" id="VOPY01000001">
    <property type="protein sequence ID" value="TXC74247.1"/>
    <property type="molecule type" value="Genomic_DNA"/>
</dbReference>
<dbReference type="Pfam" id="PF08241">
    <property type="entry name" value="Methyltransf_11"/>
    <property type="match status" value="1"/>
</dbReference>
<comment type="caution">
    <text evidence="2">The sequence shown here is derived from an EMBL/GenBank/DDBJ whole genome shotgun (WGS) entry which is preliminary data.</text>
</comment>
<dbReference type="CDD" id="cd02440">
    <property type="entry name" value="AdoMet_MTases"/>
    <property type="match status" value="1"/>
</dbReference>
<protein>
    <submittedName>
        <fullName evidence="2">Methyltransferase domain-containing protein</fullName>
    </submittedName>
</protein>
<keyword evidence="3" id="KW-1185">Reference proteome</keyword>
<feature type="domain" description="Methyltransferase type 11" evidence="1">
    <location>
        <begin position="132"/>
        <end position="225"/>
    </location>
</feature>
<keyword evidence="2" id="KW-0808">Transferase</keyword>
<proteinExistence type="predicted"/>
<name>A0A5C6UMI7_9SPHN</name>
<evidence type="ECO:0000259" key="1">
    <source>
        <dbReference type="Pfam" id="PF08241"/>
    </source>
</evidence>
<reference evidence="2 3" key="1">
    <citation type="submission" date="2019-08" db="EMBL/GenBank/DDBJ databases">
        <title>Sphingorhabdus soil sp. nov., isolated from arctic soil.</title>
        <authorList>
            <person name="Liu Y."/>
        </authorList>
    </citation>
    <scope>NUCLEOTIDE SEQUENCE [LARGE SCALE GENOMIC DNA]</scope>
    <source>
        <strain evidence="2 3">D-2Q-5-6</strain>
    </source>
</reference>
<dbReference type="Proteomes" id="UP000321129">
    <property type="component" value="Unassembled WGS sequence"/>
</dbReference>
<dbReference type="GO" id="GO:0008757">
    <property type="term" value="F:S-adenosylmethionine-dependent methyltransferase activity"/>
    <property type="evidence" value="ECO:0007669"/>
    <property type="project" value="InterPro"/>
</dbReference>
<dbReference type="AlphaFoldDB" id="A0A5C6UMI7"/>
<evidence type="ECO:0000313" key="2">
    <source>
        <dbReference type="EMBL" id="TXC74247.1"/>
    </source>
</evidence>
<dbReference type="PANTHER" id="PTHR42912:SF93">
    <property type="entry name" value="N6-ADENOSINE-METHYLTRANSFERASE TMT1A"/>
    <property type="match status" value="1"/>
</dbReference>
<sequence length="341" mass="38263">MRSNGCSTIPIWRGVTAMQCATARWRCSTPRQPIVTRPHFTISCWGASHWAAGSDSVRTAAIIGITNRDDGTTMDKQRQHIDSNIAVHDRIAEQYDARHGEIFNPIEQARLAAALGEAKGLMTSSATRPTALDFGCGSGNLTRHLLALGFAVTAADVSPKFLELVQKRFSSSQLSVLQLNGEDLAELDDGSVDFIATYSVLHHVPDYLGAIAEFGRVVAPGGVVYLDHEQHERYWQGDPVLDEFYARAKPYDWKKWFVPSNYVHKIWRLFDPRHANEGDIHVWPDDHIEWDKIAAILAKAGLEPVMTHDYLLFRGGYDEQAYAAYRTRTSDMRCMAFRKQG</sequence>
<dbReference type="InterPro" id="IPR050508">
    <property type="entry name" value="Methyltransf_Superfamily"/>
</dbReference>
<evidence type="ECO:0000313" key="3">
    <source>
        <dbReference type="Proteomes" id="UP000321129"/>
    </source>
</evidence>
<accession>A0A5C6UMI7</accession>
<dbReference type="Gene3D" id="3.40.50.150">
    <property type="entry name" value="Vaccinia Virus protein VP39"/>
    <property type="match status" value="1"/>
</dbReference>
<dbReference type="SUPFAM" id="SSF53335">
    <property type="entry name" value="S-adenosyl-L-methionine-dependent methyltransferases"/>
    <property type="match status" value="1"/>
</dbReference>
<dbReference type="GO" id="GO:0032259">
    <property type="term" value="P:methylation"/>
    <property type="evidence" value="ECO:0007669"/>
    <property type="project" value="UniProtKB-KW"/>
</dbReference>
<dbReference type="InterPro" id="IPR013216">
    <property type="entry name" value="Methyltransf_11"/>
</dbReference>
<keyword evidence="2" id="KW-0489">Methyltransferase</keyword>
<dbReference type="InterPro" id="IPR029063">
    <property type="entry name" value="SAM-dependent_MTases_sf"/>
</dbReference>